<dbReference type="SMART" id="SM00343">
    <property type="entry name" value="ZnF_C2HC"/>
    <property type="match status" value="1"/>
</dbReference>
<feature type="domain" description="CCHC-type" evidence="5">
    <location>
        <begin position="212"/>
        <end position="226"/>
    </location>
</feature>
<dbReference type="PROSITE" id="PS50158">
    <property type="entry name" value="ZF_CCHC"/>
    <property type="match status" value="1"/>
</dbReference>
<dbReference type="Pfam" id="PF07727">
    <property type="entry name" value="RVT_2"/>
    <property type="match status" value="1"/>
</dbReference>
<dbReference type="GO" id="GO:0004190">
    <property type="term" value="F:aspartic-type endopeptidase activity"/>
    <property type="evidence" value="ECO:0007669"/>
    <property type="project" value="UniProtKB-KW"/>
</dbReference>
<evidence type="ECO:0000256" key="4">
    <source>
        <dbReference type="SAM" id="MobiDB-lite"/>
    </source>
</evidence>
<accession>A0A2Z6M0E9</accession>
<dbReference type="PANTHER" id="PTHR11439:SF515">
    <property type="entry name" value="GAG-POL POLYPROTEIN"/>
    <property type="match status" value="1"/>
</dbReference>
<dbReference type="InterPro" id="IPR013103">
    <property type="entry name" value="RVT_2"/>
</dbReference>
<feature type="region of interest" description="Disordered" evidence="4">
    <location>
        <begin position="226"/>
        <end position="249"/>
    </location>
</feature>
<evidence type="ECO:0000256" key="2">
    <source>
        <dbReference type="PROSITE-ProRule" id="PRU00047"/>
    </source>
</evidence>
<keyword evidence="1" id="KW-0378">Hydrolase</keyword>
<dbReference type="Pfam" id="PF13976">
    <property type="entry name" value="gag_pre-integrs"/>
    <property type="match status" value="1"/>
</dbReference>
<keyword evidence="1" id="KW-0064">Aspartyl protease</keyword>
<dbReference type="GO" id="GO:0003676">
    <property type="term" value="F:nucleic acid binding"/>
    <property type="evidence" value="ECO:0007669"/>
    <property type="project" value="InterPro"/>
</dbReference>
<gene>
    <name evidence="7" type="ORF">TSUD_376130</name>
</gene>
<dbReference type="Proteomes" id="UP000242715">
    <property type="component" value="Unassembled WGS sequence"/>
</dbReference>
<feature type="compositionally biased region" description="Basic and acidic residues" evidence="4">
    <location>
        <begin position="183"/>
        <end position="203"/>
    </location>
</feature>
<reference evidence="8" key="1">
    <citation type="journal article" date="2017" name="Front. Plant Sci.">
        <title>Climate Clever Clovers: New Paradigm to Reduce the Environmental Footprint of Ruminants by Breeding Low Methanogenic Forages Utilizing Haplotype Variation.</title>
        <authorList>
            <person name="Kaur P."/>
            <person name="Appels R."/>
            <person name="Bayer P.E."/>
            <person name="Keeble-Gagnere G."/>
            <person name="Wang J."/>
            <person name="Hirakawa H."/>
            <person name="Shirasawa K."/>
            <person name="Vercoe P."/>
            <person name="Stefanova K."/>
            <person name="Durmic Z."/>
            <person name="Nichols P."/>
            <person name="Revell C."/>
            <person name="Isobe S.N."/>
            <person name="Edwards D."/>
            <person name="Erskine W."/>
        </authorList>
    </citation>
    <scope>NUCLEOTIDE SEQUENCE [LARGE SCALE GENOMIC DNA]</scope>
    <source>
        <strain evidence="8">cv. Daliak</strain>
    </source>
</reference>
<dbReference type="InterPro" id="IPR043502">
    <property type="entry name" value="DNA/RNA_pol_sf"/>
</dbReference>
<dbReference type="GO" id="GO:0008270">
    <property type="term" value="F:zinc ion binding"/>
    <property type="evidence" value="ECO:0007669"/>
    <property type="project" value="UniProtKB-KW"/>
</dbReference>
<dbReference type="InterPro" id="IPR036397">
    <property type="entry name" value="RNaseH_sf"/>
</dbReference>
<dbReference type="Gene3D" id="4.10.60.10">
    <property type="entry name" value="Zinc finger, CCHC-type"/>
    <property type="match status" value="1"/>
</dbReference>
<proteinExistence type="predicted"/>
<feature type="coiled-coil region" evidence="3">
    <location>
        <begin position="53"/>
        <end position="80"/>
    </location>
</feature>
<keyword evidence="2" id="KW-0863">Zinc-finger</keyword>
<name>A0A2Z6M0E9_TRISU</name>
<evidence type="ECO:0000259" key="6">
    <source>
        <dbReference type="PROSITE" id="PS50994"/>
    </source>
</evidence>
<keyword evidence="2" id="KW-0479">Metal-binding</keyword>
<dbReference type="InterPro" id="IPR036875">
    <property type="entry name" value="Znf_CCHC_sf"/>
</dbReference>
<evidence type="ECO:0000313" key="7">
    <source>
        <dbReference type="EMBL" id="GAU25894.1"/>
    </source>
</evidence>
<dbReference type="InterPro" id="IPR012337">
    <property type="entry name" value="RNaseH-like_sf"/>
</dbReference>
<protein>
    <recommendedName>
        <fullName evidence="9">CCHC-type domain-containing protein</fullName>
    </recommendedName>
</protein>
<dbReference type="GO" id="GO:0015074">
    <property type="term" value="P:DNA integration"/>
    <property type="evidence" value="ECO:0007669"/>
    <property type="project" value="InterPro"/>
</dbReference>
<dbReference type="OrthoDB" id="1688654at2759"/>
<dbReference type="InterPro" id="IPR001584">
    <property type="entry name" value="Integrase_cat-core"/>
</dbReference>
<dbReference type="Pfam" id="PF25597">
    <property type="entry name" value="SH3_retrovirus"/>
    <property type="match status" value="1"/>
</dbReference>
<evidence type="ECO:0000256" key="1">
    <source>
        <dbReference type="ARBA" id="ARBA00022750"/>
    </source>
</evidence>
<dbReference type="SUPFAM" id="SSF57756">
    <property type="entry name" value="Retrovirus zinc finger-like domains"/>
    <property type="match status" value="1"/>
</dbReference>
<dbReference type="PROSITE" id="PS50994">
    <property type="entry name" value="INTEGRASE"/>
    <property type="match status" value="1"/>
</dbReference>
<organism evidence="7 8">
    <name type="scientific">Trifolium subterraneum</name>
    <name type="common">Subterranean clover</name>
    <dbReference type="NCBI Taxonomy" id="3900"/>
    <lineage>
        <taxon>Eukaryota</taxon>
        <taxon>Viridiplantae</taxon>
        <taxon>Streptophyta</taxon>
        <taxon>Embryophyta</taxon>
        <taxon>Tracheophyta</taxon>
        <taxon>Spermatophyta</taxon>
        <taxon>Magnoliopsida</taxon>
        <taxon>eudicotyledons</taxon>
        <taxon>Gunneridae</taxon>
        <taxon>Pentapetalae</taxon>
        <taxon>rosids</taxon>
        <taxon>fabids</taxon>
        <taxon>Fabales</taxon>
        <taxon>Fabaceae</taxon>
        <taxon>Papilionoideae</taxon>
        <taxon>50 kb inversion clade</taxon>
        <taxon>NPAAA clade</taxon>
        <taxon>Hologalegina</taxon>
        <taxon>IRL clade</taxon>
        <taxon>Trifolieae</taxon>
        <taxon>Trifolium</taxon>
    </lineage>
</organism>
<evidence type="ECO:0000313" key="8">
    <source>
        <dbReference type="Proteomes" id="UP000242715"/>
    </source>
</evidence>
<dbReference type="CDD" id="cd09272">
    <property type="entry name" value="RNase_HI_RT_Ty1"/>
    <property type="match status" value="1"/>
</dbReference>
<keyword evidence="1" id="KW-0645">Protease</keyword>
<dbReference type="EMBL" id="DF973324">
    <property type="protein sequence ID" value="GAU25894.1"/>
    <property type="molecule type" value="Genomic_DNA"/>
</dbReference>
<keyword evidence="8" id="KW-1185">Reference proteome</keyword>
<dbReference type="SUPFAM" id="SSF53098">
    <property type="entry name" value="Ribonuclease H-like"/>
    <property type="match status" value="1"/>
</dbReference>
<dbReference type="InterPro" id="IPR025724">
    <property type="entry name" value="GAG-pre-integrase_dom"/>
</dbReference>
<sequence>MAGKSNFHANLPILDGKNWDTWVKQMKVFEKIADATTSKDAWDILQKSYGGDAKVKKVKLQALKRQFELLEMKNDEAVAEYFTRVETLTNQMKNCGSTLSEEEMVEKVLRTLTHKFDHIVVTIEQTKDLSEIKMEDLQSTLEAHELKHGERNHGKEDEQALFVKFKRYQDEKKKWHNKKGSKKGKESVEDKPESSKKEGGQKTKKDKSIIQCYNCNKYGHYASECKAPKKKKSQDTEEEANVAQDGSTSENDVSFMVTINDETAESMVWYFDTRCSNHMTGSKSFLTDFNKCLNTRIKLANGNFIAAEGMGNVVIQRSNGKKVVIEKVLYVPGMKCNLMSVGQLLEKGFKAVLEGETLKLFDSKQRLILKTAQSQNRTFKTQVKTIEVECLATSTEDKDSDLWHRRYGHLNFKSLSMLNSKNMVLGLPSVIAPVDTCTTCLLGKHPRSSFKSNLPMRSSEVLNVVHSDICGPIDVLSTSGNKYFITFVDEYSRMIWLTDGGGEYTSKEFENYCKGQGIIHEVTAPYTPQHNGLAERRNRSILDMARSMVPEEVWSKCKPSVTHFKVFGSLSYKHVPDARRKKLDDKSEPMVFVGYHRTGAYRLYNPTSDKIEINRDVKENHNEEDASSDEDNGRHLPVRTHRTTQILRRLADCDMVPDNVVDNEGNIVHYAMLADTEPLDVKSALKSKVWLEAMIDELKSIEKNRTWDMCKLPSDKRAIDVKWVYKLKQNPEGQVIKHKARLVAKGFLQNQGLDNDEVFSPVARHETIRLVIALACSRRWPMFHLDVKSAFLNGPLEEDVYVKQPPGFELKGKEDRVLKLNKALYGLKQAPRAWNKRIDQFLVMQGFVKCSVEYGVYVKHNDDKHMLIICLYVDDLLVTGSSPTEIENFKSQMQSEFEMTDMGKLTYFLGMELLATPKGMILHQAKYATEILKKFEMLDCNSTVIPADTRLKLEVEENSETVDSTMFRQLIGSLRYLCQTRLDISYAVGYVSRFMSKPLKSHLLAVKRILRCINGTIHYGVLFPYSRDSSKLELNGFSDADWCGDKVDRRSTSGHVFKFQNAPVSWCSKKQSVIALSSCEAEYVAGSLAACQANWLQSLLSEMKITDNITVMLKIDNKSTINLAKNPVSHGKSKHIETRFHFLMDQVNKGKLSLEYCSTNDQQADILTKAVKRYQFLKLRREMGIVIFDSLN</sequence>
<dbReference type="Pfam" id="PF14223">
    <property type="entry name" value="Retrotran_gag_2"/>
    <property type="match status" value="1"/>
</dbReference>
<dbReference type="Pfam" id="PF22936">
    <property type="entry name" value="Pol_BBD"/>
    <property type="match status" value="1"/>
</dbReference>
<keyword evidence="2" id="KW-0862">Zinc</keyword>
<feature type="domain" description="Integrase catalytic" evidence="6">
    <location>
        <begin position="497"/>
        <end position="596"/>
    </location>
</feature>
<dbReference type="InterPro" id="IPR057670">
    <property type="entry name" value="SH3_retrovirus"/>
</dbReference>
<dbReference type="AlphaFoldDB" id="A0A2Z6M0E9"/>
<dbReference type="InterPro" id="IPR054722">
    <property type="entry name" value="PolX-like_BBD"/>
</dbReference>
<feature type="region of interest" description="Disordered" evidence="4">
    <location>
        <begin position="173"/>
        <end position="203"/>
    </location>
</feature>
<keyword evidence="3" id="KW-0175">Coiled coil</keyword>
<dbReference type="Gene3D" id="3.30.420.10">
    <property type="entry name" value="Ribonuclease H-like superfamily/Ribonuclease H"/>
    <property type="match status" value="1"/>
</dbReference>
<evidence type="ECO:0000256" key="3">
    <source>
        <dbReference type="SAM" id="Coils"/>
    </source>
</evidence>
<dbReference type="Pfam" id="PF00098">
    <property type="entry name" value="zf-CCHC"/>
    <property type="match status" value="1"/>
</dbReference>
<evidence type="ECO:0008006" key="9">
    <source>
        <dbReference type="Google" id="ProtNLM"/>
    </source>
</evidence>
<dbReference type="PANTHER" id="PTHR11439">
    <property type="entry name" value="GAG-POL-RELATED RETROTRANSPOSON"/>
    <property type="match status" value="1"/>
</dbReference>
<dbReference type="SUPFAM" id="SSF56672">
    <property type="entry name" value="DNA/RNA polymerases"/>
    <property type="match status" value="1"/>
</dbReference>
<dbReference type="InterPro" id="IPR001878">
    <property type="entry name" value="Znf_CCHC"/>
</dbReference>
<evidence type="ECO:0000259" key="5">
    <source>
        <dbReference type="PROSITE" id="PS50158"/>
    </source>
</evidence>